<evidence type="ECO:0000256" key="1">
    <source>
        <dbReference type="SAM" id="SignalP"/>
    </source>
</evidence>
<protein>
    <recommendedName>
        <fullName evidence="2">Peptidase S1 domain-containing protein</fullName>
    </recommendedName>
</protein>
<feature type="signal peptide" evidence="1">
    <location>
        <begin position="1"/>
        <end position="18"/>
    </location>
</feature>
<accession>A0A0K2U5V4</accession>
<dbReference type="PANTHER" id="PTHR24260:SF136">
    <property type="entry name" value="GH08193P-RELATED"/>
    <property type="match status" value="1"/>
</dbReference>
<dbReference type="InterPro" id="IPR043504">
    <property type="entry name" value="Peptidase_S1_PA_chymotrypsin"/>
</dbReference>
<dbReference type="AlphaFoldDB" id="A0A0K2U5V4"/>
<dbReference type="GO" id="GO:0006508">
    <property type="term" value="P:proteolysis"/>
    <property type="evidence" value="ECO:0007669"/>
    <property type="project" value="InterPro"/>
</dbReference>
<dbReference type="SUPFAM" id="SSF50494">
    <property type="entry name" value="Trypsin-like serine proteases"/>
    <property type="match status" value="1"/>
</dbReference>
<dbReference type="PRINTS" id="PR00722">
    <property type="entry name" value="CHYMOTRYPSIN"/>
</dbReference>
<dbReference type="InterPro" id="IPR001314">
    <property type="entry name" value="Peptidase_S1A"/>
</dbReference>
<dbReference type="GO" id="GO:0004252">
    <property type="term" value="F:serine-type endopeptidase activity"/>
    <property type="evidence" value="ECO:0007669"/>
    <property type="project" value="InterPro"/>
</dbReference>
<keyword evidence="1" id="KW-0732">Signal</keyword>
<reference evidence="3" key="1">
    <citation type="submission" date="2014-05" db="EMBL/GenBank/DDBJ databases">
        <authorList>
            <person name="Chronopoulou M."/>
        </authorList>
    </citation>
    <scope>NUCLEOTIDE SEQUENCE</scope>
    <source>
        <tissue evidence="3">Whole organism</tissue>
    </source>
</reference>
<dbReference type="OrthoDB" id="5565075at2759"/>
<dbReference type="Pfam" id="PF00089">
    <property type="entry name" value="Trypsin"/>
    <property type="match status" value="1"/>
</dbReference>
<dbReference type="InterPro" id="IPR051333">
    <property type="entry name" value="CLIP_Serine_Protease"/>
</dbReference>
<gene>
    <name evidence="3" type="primary">Dwil\GK14091</name>
</gene>
<dbReference type="Gene3D" id="2.40.10.10">
    <property type="entry name" value="Trypsin-like serine proteases"/>
    <property type="match status" value="1"/>
</dbReference>
<proteinExistence type="predicted"/>
<dbReference type="PANTHER" id="PTHR24260">
    <property type="match status" value="1"/>
</dbReference>
<evidence type="ECO:0000313" key="3">
    <source>
        <dbReference type="EMBL" id="CDW33664.1"/>
    </source>
</evidence>
<sequence>MWINFVIISIVFFSAIMSSSLPEPRMVNESKEAGEICSCGLKVIVNGTDSFFLKSPNYSNNPCIWEFHVLPEVSVEINCFMHGIHGVQLSPSRCAEDGDSFSITHFEVTESHCNPFHHFSKKVAASPVGYLIMMEFKRRQLFETVGETFECSITGSYNDTDTLNSSKIKDNQRSRTDTTDLNHESCGKVNFPLRRMTNGEIVSPEEYPWIVPISIEGDRLCGGAIVGSYWILTSAHCLGKAHWAKLYFGVREYGLYDDFQIAQEFIIHPEYDFPHHDIALIKLPQGLSFNRFIRTVCLPTEAERENIFMAFGWSTNSDNESNKYLRGTFLNKVTLESCRTQYASPGLREDIICTNTPTKCIEGKNSEQIPEFATSSLGSMQSDRFFIQGIASFTSNTCNESIPTGFTRIFPYVKWIHDVINKGPSSIKLLPLFDILDHGF</sequence>
<feature type="chain" id="PRO_5005488392" description="Peptidase S1 domain-containing protein" evidence="1">
    <location>
        <begin position="19"/>
        <end position="440"/>
    </location>
</feature>
<dbReference type="PROSITE" id="PS50240">
    <property type="entry name" value="TRYPSIN_DOM"/>
    <property type="match status" value="1"/>
</dbReference>
<evidence type="ECO:0000259" key="2">
    <source>
        <dbReference type="PROSITE" id="PS50240"/>
    </source>
</evidence>
<dbReference type="InterPro" id="IPR001254">
    <property type="entry name" value="Trypsin_dom"/>
</dbReference>
<organism evidence="3">
    <name type="scientific">Lepeophtheirus salmonis</name>
    <name type="common">Salmon louse</name>
    <name type="synonym">Caligus salmonis</name>
    <dbReference type="NCBI Taxonomy" id="72036"/>
    <lineage>
        <taxon>Eukaryota</taxon>
        <taxon>Metazoa</taxon>
        <taxon>Ecdysozoa</taxon>
        <taxon>Arthropoda</taxon>
        <taxon>Crustacea</taxon>
        <taxon>Multicrustacea</taxon>
        <taxon>Hexanauplia</taxon>
        <taxon>Copepoda</taxon>
        <taxon>Siphonostomatoida</taxon>
        <taxon>Caligidae</taxon>
        <taxon>Lepeophtheirus</taxon>
    </lineage>
</organism>
<dbReference type="EMBL" id="HACA01016303">
    <property type="protein sequence ID" value="CDW33664.1"/>
    <property type="molecule type" value="Transcribed_RNA"/>
</dbReference>
<dbReference type="SMART" id="SM00020">
    <property type="entry name" value="Tryp_SPc"/>
    <property type="match status" value="1"/>
</dbReference>
<dbReference type="InterPro" id="IPR009003">
    <property type="entry name" value="Peptidase_S1_PA"/>
</dbReference>
<feature type="domain" description="Peptidase S1" evidence="2">
    <location>
        <begin position="196"/>
        <end position="421"/>
    </location>
</feature>
<name>A0A0K2U5V4_LEPSM</name>